<dbReference type="SMART" id="SM00720">
    <property type="entry name" value="calpain_III"/>
    <property type="match status" value="1"/>
</dbReference>
<comment type="similarity">
    <text evidence="1">Belongs to the peptidase C2 family.</text>
</comment>
<evidence type="ECO:0000313" key="9">
    <source>
        <dbReference type="EMBL" id="KAK7866743.1"/>
    </source>
</evidence>
<comment type="caution">
    <text evidence="9">The sequence shown here is derived from an EMBL/GenBank/DDBJ whole genome shotgun (WGS) entry which is preliminary data.</text>
</comment>
<dbReference type="EMBL" id="JAZDUA010000138">
    <property type="protein sequence ID" value="KAK7866743.1"/>
    <property type="molecule type" value="Genomic_DNA"/>
</dbReference>
<feature type="region of interest" description="Disordered" evidence="7">
    <location>
        <begin position="354"/>
        <end position="377"/>
    </location>
</feature>
<keyword evidence="10" id="KW-1185">Reference proteome</keyword>
<gene>
    <name evidence="9" type="ORF">R5R35_003163</name>
</gene>
<name>A0AAN9Z3F9_9ORTH</name>
<dbReference type="PANTHER" id="PTHR10183">
    <property type="entry name" value="CALPAIN"/>
    <property type="match status" value="1"/>
</dbReference>
<evidence type="ECO:0000256" key="7">
    <source>
        <dbReference type="SAM" id="MobiDB-lite"/>
    </source>
</evidence>
<evidence type="ECO:0000256" key="1">
    <source>
        <dbReference type="ARBA" id="ARBA00007623"/>
    </source>
</evidence>
<feature type="active site" evidence="5 6">
    <location>
        <position position="64"/>
    </location>
</feature>
<dbReference type="SUPFAM" id="SSF49758">
    <property type="entry name" value="Calpain large subunit, middle domain (domain III)"/>
    <property type="match status" value="1"/>
</dbReference>
<dbReference type="GO" id="GO:0006508">
    <property type="term" value="P:proteolysis"/>
    <property type="evidence" value="ECO:0007669"/>
    <property type="project" value="UniProtKB-KW"/>
</dbReference>
<accession>A0AAN9Z3F9</accession>
<proteinExistence type="inferred from homology"/>
<dbReference type="SUPFAM" id="SSF54001">
    <property type="entry name" value="Cysteine proteinases"/>
    <property type="match status" value="1"/>
</dbReference>
<dbReference type="Pfam" id="PF01067">
    <property type="entry name" value="Calpain_III"/>
    <property type="match status" value="1"/>
</dbReference>
<feature type="compositionally biased region" description="Basic and acidic residues" evidence="7">
    <location>
        <begin position="357"/>
        <end position="377"/>
    </location>
</feature>
<dbReference type="InterPro" id="IPR022682">
    <property type="entry name" value="Calpain_domain_III"/>
</dbReference>
<evidence type="ECO:0000256" key="6">
    <source>
        <dbReference type="PROSITE-ProRule" id="PRU00239"/>
    </source>
</evidence>
<evidence type="ECO:0000256" key="4">
    <source>
        <dbReference type="ARBA" id="ARBA00022807"/>
    </source>
</evidence>
<feature type="active site" evidence="5 6">
    <location>
        <position position="241"/>
    </location>
</feature>
<evidence type="ECO:0000256" key="3">
    <source>
        <dbReference type="ARBA" id="ARBA00022801"/>
    </source>
</evidence>
<keyword evidence="3 6" id="KW-0378">Hydrolase</keyword>
<sequence>MLLTEKEKRMMSKLVKDHKYVDNEFSLESDGVERKRPHELTAKPELFIDGPSHMDVKQEGLGDCWFLCVASVIAQHPHLIHQIIPRDQYLYGNEYQGILAFRFWNLGQWKTVYIDDTLPLDENGELIYSRCTKSNEFWLPLLEKAFAKFHGSYSVIEGGFSNEAFLCLSGYIIKDYSCSRFNHRQLHDLFDMEIQHNSLIATGTMGTDEEQGIAEYHAYSVTGAYMVRAGDSFIRLVRVRNPRGDVEDSEWKGAFSDNDPKWTGVHPETRKKMEYVKDEDGQFFMKTAHFKKHFPQFTVASRYPNFGDCYETPAHQIYVVNNVWEEGISVVGDVDYAENFLRNPQYLLTVEELDEEQGNKSDEEEKEKEQEEEKEEEHKIHPIYNVIIELLQEQNRTKYEKEQYGIGVTVFQTGGKYPEKLTVENFEEFEPHKGSTKFWESCSSIARLKLTSGKYIVVPCTYHSSDGRPFLMRVYSCRPIVIEPIKNE</sequence>
<organism evidence="9 10">
    <name type="scientific">Gryllus longicercus</name>
    <dbReference type="NCBI Taxonomy" id="2509291"/>
    <lineage>
        <taxon>Eukaryota</taxon>
        <taxon>Metazoa</taxon>
        <taxon>Ecdysozoa</taxon>
        <taxon>Arthropoda</taxon>
        <taxon>Hexapoda</taxon>
        <taxon>Insecta</taxon>
        <taxon>Pterygota</taxon>
        <taxon>Neoptera</taxon>
        <taxon>Polyneoptera</taxon>
        <taxon>Orthoptera</taxon>
        <taxon>Ensifera</taxon>
        <taxon>Gryllidea</taxon>
        <taxon>Grylloidea</taxon>
        <taxon>Gryllidae</taxon>
        <taxon>Gryllinae</taxon>
        <taxon>Gryllus</taxon>
    </lineage>
</organism>
<evidence type="ECO:0000256" key="5">
    <source>
        <dbReference type="PIRSR" id="PIRSR622684-1"/>
    </source>
</evidence>
<dbReference type="Proteomes" id="UP001378592">
    <property type="component" value="Unassembled WGS sequence"/>
</dbReference>
<protein>
    <recommendedName>
        <fullName evidence="8">Calpain catalytic domain-containing protein</fullName>
    </recommendedName>
</protein>
<dbReference type="InterPro" id="IPR038765">
    <property type="entry name" value="Papain-like_cys_pep_sf"/>
</dbReference>
<dbReference type="InterPro" id="IPR001300">
    <property type="entry name" value="Peptidase_C2_calpain_cat"/>
</dbReference>
<dbReference type="Pfam" id="PF00648">
    <property type="entry name" value="Peptidase_C2"/>
    <property type="match status" value="1"/>
</dbReference>
<evidence type="ECO:0000313" key="10">
    <source>
        <dbReference type="Proteomes" id="UP001378592"/>
    </source>
</evidence>
<feature type="active site" evidence="5 6">
    <location>
        <position position="217"/>
    </location>
</feature>
<dbReference type="GO" id="GO:0004198">
    <property type="term" value="F:calcium-dependent cysteine-type endopeptidase activity"/>
    <property type="evidence" value="ECO:0007669"/>
    <property type="project" value="InterPro"/>
</dbReference>
<dbReference type="Gene3D" id="2.60.120.380">
    <property type="match status" value="1"/>
</dbReference>
<dbReference type="Gene3D" id="3.90.70.10">
    <property type="entry name" value="Cysteine proteinases"/>
    <property type="match status" value="1"/>
</dbReference>
<dbReference type="PROSITE" id="PS50203">
    <property type="entry name" value="CALPAIN_CAT"/>
    <property type="match status" value="1"/>
</dbReference>
<evidence type="ECO:0000259" key="8">
    <source>
        <dbReference type="PROSITE" id="PS50203"/>
    </source>
</evidence>
<dbReference type="InterPro" id="IPR036213">
    <property type="entry name" value="Calpain_III_sf"/>
</dbReference>
<dbReference type="PRINTS" id="PR00704">
    <property type="entry name" value="CALPAIN"/>
</dbReference>
<dbReference type="SMART" id="SM00230">
    <property type="entry name" value="CysPc"/>
    <property type="match status" value="1"/>
</dbReference>
<dbReference type="PANTHER" id="PTHR10183:SF379">
    <property type="entry name" value="CALPAIN-5"/>
    <property type="match status" value="1"/>
</dbReference>
<dbReference type="InterPro" id="IPR022683">
    <property type="entry name" value="Calpain_III"/>
</dbReference>
<dbReference type="AlphaFoldDB" id="A0AAN9Z3F9"/>
<keyword evidence="2 6" id="KW-0645">Protease</keyword>
<dbReference type="InterPro" id="IPR022684">
    <property type="entry name" value="Calpain_cysteine_protease"/>
</dbReference>
<evidence type="ECO:0000256" key="2">
    <source>
        <dbReference type="ARBA" id="ARBA00022670"/>
    </source>
</evidence>
<reference evidence="9 10" key="1">
    <citation type="submission" date="2024-03" db="EMBL/GenBank/DDBJ databases">
        <title>The genome assembly and annotation of the cricket Gryllus longicercus Weissman &amp; Gray.</title>
        <authorList>
            <person name="Szrajer S."/>
            <person name="Gray D."/>
            <person name="Ylla G."/>
        </authorList>
    </citation>
    <scope>NUCLEOTIDE SEQUENCE [LARGE SCALE GENOMIC DNA]</scope>
    <source>
        <strain evidence="9">DAG 2021-001</strain>
        <tissue evidence="9">Whole body minus gut</tissue>
    </source>
</reference>
<dbReference type="CDD" id="cd00044">
    <property type="entry name" value="CysPc"/>
    <property type="match status" value="1"/>
</dbReference>
<keyword evidence="4 6" id="KW-0788">Thiol protease</keyword>
<feature type="domain" description="Calpain catalytic" evidence="8">
    <location>
        <begin position="26"/>
        <end position="303"/>
    </location>
</feature>